<protein>
    <submittedName>
        <fullName evidence="2">Uncharacterized protein</fullName>
    </submittedName>
</protein>
<name>A0A7W7HT56_9ACTN</name>
<reference evidence="2 3" key="1">
    <citation type="submission" date="2020-08" db="EMBL/GenBank/DDBJ databases">
        <title>Sequencing the genomes of 1000 actinobacteria strains.</title>
        <authorList>
            <person name="Klenk H.-P."/>
        </authorList>
    </citation>
    <scope>NUCLEOTIDE SEQUENCE [LARGE SCALE GENOMIC DNA]</scope>
    <source>
        <strain evidence="2 3">DSM 43149</strain>
    </source>
</reference>
<evidence type="ECO:0000313" key="3">
    <source>
        <dbReference type="Proteomes" id="UP000578112"/>
    </source>
</evidence>
<feature type="compositionally biased region" description="Basic and acidic residues" evidence="1">
    <location>
        <begin position="56"/>
        <end position="65"/>
    </location>
</feature>
<feature type="region of interest" description="Disordered" evidence="1">
    <location>
        <begin position="43"/>
        <end position="65"/>
    </location>
</feature>
<evidence type="ECO:0000256" key="1">
    <source>
        <dbReference type="SAM" id="MobiDB-lite"/>
    </source>
</evidence>
<dbReference type="RefSeq" id="WP_184990046.1">
    <property type="nucleotide sequence ID" value="NZ_BOMK01000068.1"/>
</dbReference>
<proteinExistence type="predicted"/>
<keyword evidence="3" id="KW-1185">Reference proteome</keyword>
<evidence type="ECO:0000313" key="2">
    <source>
        <dbReference type="EMBL" id="MBB4760322.1"/>
    </source>
</evidence>
<accession>A0A7W7HT56</accession>
<comment type="caution">
    <text evidence="2">The sequence shown here is derived from an EMBL/GenBank/DDBJ whole genome shotgun (WGS) entry which is preliminary data.</text>
</comment>
<sequence length="65" mass="7134">MVSRKRKRDDSFGRPGDVWGQISVGVDGTIFPVLAPVLRPGRPLPEVPGDPPFYVSRRDAAEMQG</sequence>
<dbReference type="Proteomes" id="UP000578112">
    <property type="component" value="Unassembled WGS sequence"/>
</dbReference>
<dbReference type="AlphaFoldDB" id="A0A7W7HT56"/>
<organism evidence="2 3">
    <name type="scientific">Actinoplanes digitatis</name>
    <dbReference type="NCBI Taxonomy" id="1868"/>
    <lineage>
        <taxon>Bacteria</taxon>
        <taxon>Bacillati</taxon>
        <taxon>Actinomycetota</taxon>
        <taxon>Actinomycetes</taxon>
        <taxon>Micromonosporales</taxon>
        <taxon>Micromonosporaceae</taxon>
        <taxon>Actinoplanes</taxon>
    </lineage>
</organism>
<gene>
    <name evidence="2" type="ORF">BJ971_000878</name>
</gene>
<dbReference type="EMBL" id="JACHNH010000001">
    <property type="protein sequence ID" value="MBB4760322.1"/>
    <property type="molecule type" value="Genomic_DNA"/>
</dbReference>